<dbReference type="Pfam" id="PF11717">
    <property type="entry name" value="Tudor-knot"/>
    <property type="match status" value="1"/>
</dbReference>
<evidence type="ECO:0000256" key="2">
    <source>
        <dbReference type="SAM" id="MobiDB-lite"/>
    </source>
</evidence>
<dbReference type="SUPFAM" id="SSF54160">
    <property type="entry name" value="Chromo domain-like"/>
    <property type="match status" value="1"/>
</dbReference>
<evidence type="ECO:0000313" key="4">
    <source>
        <dbReference type="EMBL" id="KAH0968883.1"/>
    </source>
</evidence>
<dbReference type="Proteomes" id="UP000824596">
    <property type="component" value="Unassembled WGS sequence"/>
</dbReference>
<dbReference type="OrthoDB" id="787137at2759"/>
<protein>
    <submittedName>
        <fullName evidence="4">RNA binding activity-knot of a chromodomain-containing protein</fullName>
    </submittedName>
</protein>
<accession>A0A9P8SMR6</accession>
<feature type="region of interest" description="Disordered" evidence="2">
    <location>
        <begin position="80"/>
        <end position="198"/>
    </location>
</feature>
<evidence type="ECO:0000313" key="5">
    <source>
        <dbReference type="Proteomes" id="UP000824596"/>
    </source>
</evidence>
<proteinExistence type="predicted"/>
<evidence type="ECO:0000259" key="3">
    <source>
        <dbReference type="Pfam" id="PF11717"/>
    </source>
</evidence>
<comment type="subunit">
    <text evidence="1">Component of the NuA4 histone acetyltransferase complex.</text>
</comment>
<keyword evidence="5" id="KW-1185">Reference proteome</keyword>
<dbReference type="EMBL" id="JAIZPD010000001">
    <property type="protein sequence ID" value="KAH0968883.1"/>
    <property type="molecule type" value="Genomic_DNA"/>
</dbReference>
<name>A0A9P8SMR6_9HYPO</name>
<sequence length="198" mass="21698">MRVDTPSGEAAVGSDAPREKGKASPETLRTGCIAWVEKEGQPRRAEILSIKETKSGKHFYCNFDNFNKRLDEWVPVARIDFSQDVEWPNPEKGNLNDSKSKKAPSVQTKKAPVSTKAQKRPGKREQSVHSEATTPHPWTEFVESQTRKSSSIGPDGDPQTFTSVGASATPAATDELDADEEEGIMKKAGSVAKRKSRS</sequence>
<organism evidence="4 5">
    <name type="scientific">Hirsutella rhossiliensis</name>
    <dbReference type="NCBI Taxonomy" id="111463"/>
    <lineage>
        <taxon>Eukaryota</taxon>
        <taxon>Fungi</taxon>
        <taxon>Dikarya</taxon>
        <taxon>Ascomycota</taxon>
        <taxon>Pezizomycotina</taxon>
        <taxon>Sordariomycetes</taxon>
        <taxon>Hypocreomycetidae</taxon>
        <taxon>Hypocreales</taxon>
        <taxon>Ophiocordycipitaceae</taxon>
        <taxon>Hirsutella</taxon>
    </lineage>
</organism>
<evidence type="ECO:0000256" key="1">
    <source>
        <dbReference type="ARBA" id="ARBA00011353"/>
    </source>
</evidence>
<comment type="caution">
    <text evidence="4">The sequence shown here is derived from an EMBL/GenBank/DDBJ whole genome shotgun (WGS) entry which is preliminary data.</text>
</comment>
<dbReference type="InterPro" id="IPR025995">
    <property type="entry name" value="Tudor-knot"/>
</dbReference>
<dbReference type="GeneID" id="68350654"/>
<dbReference type="RefSeq" id="XP_044726396.1">
    <property type="nucleotide sequence ID" value="XM_044859996.1"/>
</dbReference>
<dbReference type="Gene3D" id="2.30.30.140">
    <property type="match status" value="1"/>
</dbReference>
<gene>
    <name evidence="4" type="ORF">HRG_01525</name>
</gene>
<feature type="domain" description="Tudor-knot" evidence="3">
    <location>
        <begin position="29"/>
        <end position="81"/>
    </location>
</feature>
<feature type="region of interest" description="Disordered" evidence="2">
    <location>
        <begin position="1"/>
        <end position="26"/>
    </location>
</feature>
<reference evidence="4" key="1">
    <citation type="submission" date="2021-09" db="EMBL/GenBank/DDBJ databases">
        <title>A high-quality genome of the endoparasitic fungus Hirsutella rhossiliensis with a comparison of Hirsutella genomes reveals transposable elements contributing to genome size variation.</title>
        <authorList>
            <person name="Lin R."/>
            <person name="Jiao Y."/>
            <person name="Sun X."/>
            <person name="Ling J."/>
            <person name="Xie B."/>
            <person name="Cheng X."/>
        </authorList>
    </citation>
    <scope>NUCLEOTIDE SEQUENCE</scope>
    <source>
        <strain evidence="4">HR02</strain>
    </source>
</reference>
<dbReference type="AlphaFoldDB" id="A0A9P8SMR6"/>
<feature type="compositionally biased region" description="Polar residues" evidence="2">
    <location>
        <begin position="142"/>
        <end position="152"/>
    </location>
</feature>
<dbReference type="InterPro" id="IPR016197">
    <property type="entry name" value="Chromo-like_dom_sf"/>
</dbReference>